<dbReference type="GO" id="GO:0000976">
    <property type="term" value="F:transcription cis-regulatory region binding"/>
    <property type="evidence" value="ECO:0007669"/>
    <property type="project" value="TreeGrafter"/>
</dbReference>
<dbReference type="InterPro" id="IPR041474">
    <property type="entry name" value="NicS_C"/>
</dbReference>
<dbReference type="InterPro" id="IPR009057">
    <property type="entry name" value="Homeodomain-like_sf"/>
</dbReference>
<dbReference type="PROSITE" id="PS50977">
    <property type="entry name" value="HTH_TETR_2"/>
    <property type="match status" value="1"/>
</dbReference>
<dbReference type="SUPFAM" id="SSF46689">
    <property type="entry name" value="Homeodomain-like"/>
    <property type="match status" value="1"/>
</dbReference>
<dbReference type="AlphaFoldDB" id="A0A6I4TC54"/>
<dbReference type="PRINTS" id="PR00455">
    <property type="entry name" value="HTHTETR"/>
</dbReference>
<dbReference type="EMBL" id="WTZA01000001">
    <property type="protein sequence ID" value="MXO75119.1"/>
    <property type="molecule type" value="Genomic_DNA"/>
</dbReference>
<dbReference type="PANTHER" id="PTHR30055:SF234">
    <property type="entry name" value="HTH-TYPE TRANSCRIPTIONAL REGULATOR BETI"/>
    <property type="match status" value="1"/>
</dbReference>
<dbReference type="Pfam" id="PF17938">
    <property type="entry name" value="TetR_C_29"/>
    <property type="match status" value="1"/>
</dbReference>
<accession>A0A6I4TC54</accession>
<sequence length="207" mass="22692">MKLNRKPRGEVTRQAILEAAELVFAEVGYAAARLEDVAEAVGIRRPSIVYYFSSKQELYDAVEADIFADLHAFSQARLKQADACFPRLIALLDAWLDFHVGRPSAARIIQRLVADVTPRQGNPVQYSNSALKDIEAVVNEGVAAGQFVDISPIQLLNSVGAGALFYVCNAGQVGENRRYDPADPAELARFRALLHRLAAAAVRGDRR</sequence>
<keyword evidence="7" id="KW-1185">Reference proteome</keyword>
<dbReference type="Pfam" id="PF00440">
    <property type="entry name" value="TetR_N"/>
    <property type="match status" value="1"/>
</dbReference>
<evidence type="ECO:0000256" key="4">
    <source>
        <dbReference type="PROSITE-ProRule" id="PRU00335"/>
    </source>
</evidence>
<dbReference type="OrthoDB" id="2356263at2"/>
<dbReference type="SUPFAM" id="SSF48498">
    <property type="entry name" value="Tetracyclin repressor-like, C-terminal domain"/>
    <property type="match status" value="1"/>
</dbReference>
<keyword evidence="3" id="KW-0804">Transcription</keyword>
<evidence type="ECO:0000313" key="7">
    <source>
        <dbReference type="Proteomes" id="UP000439522"/>
    </source>
</evidence>
<evidence type="ECO:0000259" key="5">
    <source>
        <dbReference type="PROSITE" id="PS50977"/>
    </source>
</evidence>
<protein>
    <submittedName>
        <fullName evidence="6">TetR family transcriptional regulator</fullName>
    </submittedName>
</protein>
<reference evidence="6 7" key="1">
    <citation type="submission" date="2019-12" db="EMBL/GenBank/DDBJ databases">
        <title>Genomic-based taxomic classification of the family Erythrobacteraceae.</title>
        <authorList>
            <person name="Xu L."/>
        </authorList>
    </citation>
    <scope>NUCLEOTIDE SEQUENCE [LARGE SCALE GENOMIC DNA]</scope>
    <source>
        <strain evidence="6 7">100921-2</strain>
    </source>
</reference>
<evidence type="ECO:0000313" key="6">
    <source>
        <dbReference type="EMBL" id="MXO75119.1"/>
    </source>
</evidence>
<dbReference type="GO" id="GO:0003700">
    <property type="term" value="F:DNA-binding transcription factor activity"/>
    <property type="evidence" value="ECO:0007669"/>
    <property type="project" value="TreeGrafter"/>
</dbReference>
<name>A0A6I4TC54_9SPHN</name>
<dbReference type="PANTHER" id="PTHR30055">
    <property type="entry name" value="HTH-TYPE TRANSCRIPTIONAL REGULATOR RUTR"/>
    <property type="match status" value="1"/>
</dbReference>
<dbReference type="InterPro" id="IPR001647">
    <property type="entry name" value="HTH_TetR"/>
</dbReference>
<proteinExistence type="predicted"/>
<feature type="domain" description="HTH tetR-type" evidence="5">
    <location>
        <begin position="10"/>
        <end position="70"/>
    </location>
</feature>
<organism evidence="6 7">
    <name type="scientific">Tsuneonella aeria</name>
    <dbReference type="NCBI Taxonomy" id="1837929"/>
    <lineage>
        <taxon>Bacteria</taxon>
        <taxon>Pseudomonadati</taxon>
        <taxon>Pseudomonadota</taxon>
        <taxon>Alphaproteobacteria</taxon>
        <taxon>Sphingomonadales</taxon>
        <taxon>Erythrobacteraceae</taxon>
        <taxon>Tsuneonella</taxon>
    </lineage>
</organism>
<gene>
    <name evidence="6" type="ORF">GRI40_07810</name>
</gene>
<evidence type="ECO:0000256" key="2">
    <source>
        <dbReference type="ARBA" id="ARBA00023125"/>
    </source>
</evidence>
<dbReference type="InterPro" id="IPR036271">
    <property type="entry name" value="Tet_transcr_reg_TetR-rel_C_sf"/>
</dbReference>
<keyword evidence="1" id="KW-0805">Transcription regulation</keyword>
<keyword evidence="2 4" id="KW-0238">DNA-binding</keyword>
<dbReference type="InterPro" id="IPR050109">
    <property type="entry name" value="HTH-type_TetR-like_transc_reg"/>
</dbReference>
<dbReference type="Proteomes" id="UP000439522">
    <property type="component" value="Unassembled WGS sequence"/>
</dbReference>
<dbReference type="Gene3D" id="1.10.357.10">
    <property type="entry name" value="Tetracycline Repressor, domain 2"/>
    <property type="match status" value="1"/>
</dbReference>
<comment type="caution">
    <text evidence="6">The sequence shown here is derived from an EMBL/GenBank/DDBJ whole genome shotgun (WGS) entry which is preliminary data.</text>
</comment>
<dbReference type="RefSeq" id="WP_160610801.1">
    <property type="nucleotide sequence ID" value="NZ_WTZA01000001.1"/>
</dbReference>
<evidence type="ECO:0000256" key="1">
    <source>
        <dbReference type="ARBA" id="ARBA00023015"/>
    </source>
</evidence>
<evidence type="ECO:0000256" key="3">
    <source>
        <dbReference type="ARBA" id="ARBA00023163"/>
    </source>
</evidence>
<feature type="DNA-binding region" description="H-T-H motif" evidence="4">
    <location>
        <begin position="33"/>
        <end position="52"/>
    </location>
</feature>